<dbReference type="PANTHER" id="PTHR32089:SF112">
    <property type="entry name" value="LYSOZYME-LIKE PROTEIN-RELATED"/>
    <property type="match status" value="1"/>
</dbReference>
<dbReference type="SUPFAM" id="SSF58104">
    <property type="entry name" value="Methyl-accepting chemotaxis protein (MCP) signaling domain"/>
    <property type="match status" value="1"/>
</dbReference>
<comment type="similarity">
    <text evidence="2">Belongs to the methyl-accepting chemotaxis (MCP) protein family.</text>
</comment>
<dbReference type="OrthoDB" id="6115138at2"/>
<keyword evidence="1 3" id="KW-0807">Transducer</keyword>
<keyword evidence="4" id="KW-0472">Membrane</keyword>
<feature type="transmembrane region" description="Helical" evidence="4">
    <location>
        <begin position="100"/>
        <end position="118"/>
    </location>
</feature>
<sequence>MTLGEWFIPASVRQDADRLIKARTVVNVALLAAVLTPLFSISYFKLGHLAMGYGILAGGMAMALGALLLRLSGLVGLTAQFIIAIMFAMVSWMVFVNGGLMGTSVVWYASIPFTAVFVGGRRSGYLWAALTLLALVVFLLANGDPGILPSTPIPEAEHPLLQMKSLAGLSIVVLVLALAFDGAKRKGFSQLELAREQAETERNNVSTMLDHITQSVHAASQESRDIAVTARLMVATMTQQSARTQEMVVTVQQMSALTEHNAEQSSQAAAVAIDARKQAHQGGDIMNNAMQHLDEAGTAMARSSEAIESLGRRSSEVNGIVQLIGEIADQTNMLALNAAIEAARAGDVGRGFAVVADEVRKLAERTQTATKDIETKIGLIVNGTQDALVAIREGVDRMQGGAGNSRAAHSSLRELIGGAQNLAEVLEQVAGAESSQSAGFKTFAGDIGNIGQSTQTLSNETAAIAEATRRLDGLMAELAERIHHFEQSRRQPVAMAA</sequence>
<dbReference type="PANTHER" id="PTHR32089">
    <property type="entry name" value="METHYL-ACCEPTING CHEMOTAXIS PROTEIN MCPB"/>
    <property type="match status" value="1"/>
</dbReference>
<dbReference type="Gene3D" id="1.10.287.950">
    <property type="entry name" value="Methyl-accepting chemotaxis protein"/>
    <property type="match status" value="1"/>
</dbReference>
<feature type="transmembrane region" description="Helical" evidence="4">
    <location>
        <begin position="24"/>
        <end position="44"/>
    </location>
</feature>
<name>A0A2S0PCC8_9NEIS</name>
<dbReference type="GO" id="GO:0007165">
    <property type="term" value="P:signal transduction"/>
    <property type="evidence" value="ECO:0007669"/>
    <property type="project" value="UniProtKB-KW"/>
</dbReference>
<keyword evidence="7" id="KW-1185">Reference proteome</keyword>
<accession>A0A2S0PCC8</accession>
<protein>
    <submittedName>
        <fullName evidence="6">Methyl-accepting chemotaxis protein</fullName>
    </submittedName>
</protein>
<keyword evidence="4" id="KW-1133">Transmembrane helix</keyword>
<dbReference type="Proteomes" id="UP000244173">
    <property type="component" value="Chromosome"/>
</dbReference>
<evidence type="ECO:0000313" key="7">
    <source>
        <dbReference type="Proteomes" id="UP000244173"/>
    </source>
</evidence>
<evidence type="ECO:0000256" key="1">
    <source>
        <dbReference type="ARBA" id="ARBA00023224"/>
    </source>
</evidence>
<feature type="transmembrane region" description="Helical" evidence="4">
    <location>
        <begin position="161"/>
        <end position="180"/>
    </location>
</feature>
<gene>
    <name evidence="6" type="ORF">DAI18_14095</name>
</gene>
<dbReference type="GO" id="GO:0016020">
    <property type="term" value="C:membrane"/>
    <property type="evidence" value="ECO:0007669"/>
    <property type="project" value="InterPro"/>
</dbReference>
<dbReference type="SMART" id="SM00283">
    <property type="entry name" value="MA"/>
    <property type="match status" value="1"/>
</dbReference>
<feature type="transmembrane region" description="Helical" evidence="4">
    <location>
        <begin position="74"/>
        <end position="94"/>
    </location>
</feature>
<dbReference type="AlphaFoldDB" id="A0A2S0PCC8"/>
<reference evidence="6 7" key="1">
    <citation type="submission" date="2018-04" db="EMBL/GenBank/DDBJ databases">
        <title>Denitrifier Microvirgula.</title>
        <authorList>
            <person name="Anderson E."/>
            <person name="Jang J."/>
            <person name="Ishii S."/>
        </authorList>
    </citation>
    <scope>NUCLEOTIDE SEQUENCE [LARGE SCALE GENOMIC DNA]</scope>
    <source>
        <strain evidence="6 7">BE2.4</strain>
    </source>
</reference>
<dbReference type="KEGG" id="maer:DAI18_14095"/>
<evidence type="ECO:0000256" key="4">
    <source>
        <dbReference type="SAM" id="Phobius"/>
    </source>
</evidence>
<evidence type="ECO:0000256" key="3">
    <source>
        <dbReference type="PROSITE-ProRule" id="PRU00284"/>
    </source>
</evidence>
<dbReference type="GO" id="GO:0006935">
    <property type="term" value="P:chemotaxis"/>
    <property type="evidence" value="ECO:0007669"/>
    <property type="project" value="InterPro"/>
</dbReference>
<dbReference type="InterPro" id="IPR004089">
    <property type="entry name" value="MCPsignal_dom"/>
</dbReference>
<dbReference type="InterPro" id="IPR004090">
    <property type="entry name" value="Chemotax_Me-accpt_rcpt"/>
</dbReference>
<evidence type="ECO:0000313" key="6">
    <source>
        <dbReference type="EMBL" id="AVY95048.1"/>
    </source>
</evidence>
<keyword evidence="4" id="KW-0812">Transmembrane</keyword>
<organism evidence="6 7">
    <name type="scientific">Microvirgula aerodenitrificans</name>
    <dbReference type="NCBI Taxonomy" id="57480"/>
    <lineage>
        <taxon>Bacteria</taxon>
        <taxon>Pseudomonadati</taxon>
        <taxon>Pseudomonadota</taxon>
        <taxon>Betaproteobacteria</taxon>
        <taxon>Neisseriales</taxon>
        <taxon>Aquaspirillaceae</taxon>
        <taxon>Microvirgula</taxon>
    </lineage>
</organism>
<dbReference type="GO" id="GO:0004888">
    <property type="term" value="F:transmembrane signaling receptor activity"/>
    <property type="evidence" value="ECO:0007669"/>
    <property type="project" value="InterPro"/>
</dbReference>
<feature type="transmembrane region" description="Helical" evidence="4">
    <location>
        <begin position="125"/>
        <end position="141"/>
    </location>
</feature>
<dbReference type="PROSITE" id="PS50111">
    <property type="entry name" value="CHEMOTAXIS_TRANSDUC_2"/>
    <property type="match status" value="1"/>
</dbReference>
<feature type="transmembrane region" description="Helical" evidence="4">
    <location>
        <begin position="50"/>
        <end position="69"/>
    </location>
</feature>
<dbReference type="Pfam" id="PF00015">
    <property type="entry name" value="MCPsignal"/>
    <property type="match status" value="1"/>
</dbReference>
<evidence type="ECO:0000256" key="2">
    <source>
        <dbReference type="ARBA" id="ARBA00029447"/>
    </source>
</evidence>
<dbReference type="STRING" id="1122240.GCA_000620105_01469"/>
<dbReference type="EMBL" id="CP028519">
    <property type="protein sequence ID" value="AVY95048.1"/>
    <property type="molecule type" value="Genomic_DNA"/>
</dbReference>
<dbReference type="RefSeq" id="WP_107889725.1">
    <property type="nucleotide sequence ID" value="NZ_CP028519.1"/>
</dbReference>
<proteinExistence type="inferred from homology"/>
<feature type="domain" description="Methyl-accepting transducer" evidence="5">
    <location>
        <begin position="215"/>
        <end position="451"/>
    </location>
</feature>
<dbReference type="PRINTS" id="PR00260">
    <property type="entry name" value="CHEMTRNSDUCR"/>
</dbReference>
<evidence type="ECO:0000259" key="5">
    <source>
        <dbReference type="PROSITE" id="PS50111"/>
    </source>
</evidence>